<dbReference type="InterPro" id="IPR041657">
    <property type="entry name" value="HTH_17"/>
</dbReference>
<dbReference type="Proteomes" id="UP000281192">
    <property type="component" value="Chromosome"/>
</dbReference>
<sequence length="95" mass="10388">MSIPNDVAAERLLLAPEAAKHLRISTSTLAKYRCYGTGPVYRKNGGRIVYALADLEAWSRRGMRRSTSDFAAVTTPPAQEHAAIAPAYLERANRG</sequence>
<feature type="domain" description="Helix-turn-helix" evidence="1">
    <location>
        <begin position="16"/>
        <end position="60"/>
    </location>
</feature>
<dbReference type="Pfam" id="PF12728">
    <property type="entry name" value="HTH_17"/>
    <property type="match status" value="1"/>
</dbReference>
<reference evidence="2 5" key="2">
    <citation type="submission" date="2018-01" db="EMBL/GenBank/DDBJ databases">
        <title>Complete genome sequence of Caulobacter flavus RHGG3.</title>
        <authorList>
            <person name="Yang E."/>
        </authorList>
    </citation>
    <scope>NUCLEOTIDE SEQUENCE [LARGE SCALE GENOMIC DNA]</scope>
    <source>
        <strain evidence="2 5">RHGG3</strain>
    </source>
</reference>
<name>A0A2N5CP12_9CAUL</name>
<reference evidence="3 4" key="1">
    <citation type="submission" date="2017-12" db="EMBL/GenBank/DDBJ databases">
        <title>The genome sequence of Caulobacter flavus CGMCC1 15093.</title>
        <authorList>
            <person name="Gao J."/>
            <person name="Mao X."/>
            <person name="Sun J."/>
        </authorList>
    </citation>
    <scope>NUCLEOTIDE SEQUENCE [LARGE SCALE GENOMIC DNA]</scope>
    <source>
        <strain evidence="3 4">CGMCC1 15093</strain>
    </source>
</reference>
<evidence type="ECO:0000313" key="2">
    <source>
        <dbReference type="EMBL" id="AYV48608.1"/>
    </source>
</evidence>
<gene>
    <name evidence="2" type="ORF">C1707_21400</name>
    <name evidence="3" type="ORF">CFHF_19665</name>
</gene>
<dbReference type="EMBL" id="PJRQ01000041">
    <property type="protein sequence ID" value="PLR08676.1"/>
    <property type="molecule type" value="Genomic_DNA"/>
</dbReference>
<dbReference type="InterPro" id="IPR009061">
    <property type="entry name" value="DNA-bd_dom_put_sf"/>
</dbReference>
<evidence type="ECO:0000313" key="3">
    <source>
        <dbReference type="EMBL" id="PLR08676.1"/>
    </source>
</evidence>
<evidence type="ECO:0000313" key="4">
    <source>
        <dbReference type="Proteomes" id="UP000234483"/>
    </source>
</evidence>
<proteinExistence type="predicted"/>
<dbReference type="SUPFAM" id="SSF46955">
    <property type="entry name" value="Putative DNA-binding domain"/>
    <property type="match status" value="1"/>
</dbReference>
<organism evidence="3 4">
    <name type="scientific">Caulobacter flavus</name>
    <dbReference type="NCBI Taxonomy" id="1679497"/>
    <lineage>
        <taxon>Bacteria</taxon>
        <taxon>Pseudomonadati</taxon>
        <taxon>Pseudomonadota</taxon>
        <taxon>Alphaproteobacteria</taxon>
        <taxon>Caulobacterales</taxon>
        <taxon>Caulobacteraceae</taxon>
        <taxon>Caulobacter</taxon>
    </lineage>
</organism>
<dbReference type="AlphaFoldDB" id="A0A2N5CP12"/>
<protein>
    <submittedName>
        <fullName evidence="3">Transcriptional regulator</fullName>
    </submittedName>
</protein>
<keyword evidence="5" id="KW-1185">Reference proteome</keyword>
<dbReference type="KEGG" id="cfh:C1707_21400"/>
<evidence type="ECO:0000259" key="1">
    <source>
        <dbReference type="Pfam" id="PF12728"/>
    </source>
</evidence>
<evidence type="ECO:0000313" key="5">
    <source>
        <dbReference type="Proteomes" id="UP000281192"/>
    </source>
</evidence>
<dbReference type="Proteomes" id="UP000234483">
    <property type="component" value="Unassembled WGS sequence"/>
</dbReference>
<dbReference type="EMBL" id="CP026100">
    <property type="protein sequence ID" value="AYV48608.1"/>
    <property type="molecule type" value="Genomic_DNA"/>
</dbReference>
<dbReference type="RefSeq" id="WP_101714632.1">
    <property type="nucleotide sequence ID" value="NZ_CP026100.1"/>
</dbReference>
<accession>A0A2N5CP12</accession>
<dbReference type="OrthoDB" id="9806994at2"/>